<dbReference type="EMBL" id="JAOPKA010000007">
    <property type="protein sequence ID" value="MCU4742322.1"/>
    <property type="molecule type" value="Genomic_DNA"/>
</dbReference>
<proteinExistence type="predicted"/>
<evidence type="ECO:0000313" key="5">
    <source>
        <dbReference type="Proteomes" id="UP001321018"/>
    </source>
</evidence>
<evidence type="ECO:0000313" key="2">
    <source>
        <dbReference type="EMBL" id="MCU4742322.1"/>
    </source>
</evidence>
<evidence type="ECO:0000313" key="3">
    <source>
        <dbReference type="EMBL" id="MCU4971933.1"/>
    </source>
</evidence>
<evidence type="ECO:0000256" key="1">
    <source>
        <dbReference type="SAM" id="MobiDB-lite"/>
    </source>
</evidence>
<feature type="compositionally biased region" description="Basic and acidic residues" evidence="1">
    <location>
        <begin position="8"/>
        <end position="18"/>
    </location>
</feature>
<organism evidence="2 5">
    <name type="scientific">Natronoglomus mannanivorans</name>
    <dbReference type="NCBI Taxonomy" id="2979990"/>
    <lineage>
        <taxon>Archaea</taxon>
        <taxon>Methanobacteriati</taxon>
        <taxon>Methanobacteriota</taxon>
        <taxon>Stenosarchaea group</taxon>
        <taxon>Halobacteria</taxon>
        <taxon>Halobacteriales</taxon>
        <taxon>Natrialbaceae</taxon>
        <taxon>Natronoglomus</taxon>
    </lineage>
</organism>
<feature type="region of interest" description="Disordered" evidence="1">
    <location>
        <begin position="1"/>
        <end position="20"/>
    </location>
</feature>
<name>A0AAP2Z029_9EURY</name>
<gene>
    <name evidence="3" type="ORF">OB955_04170</name>
    <name evidence="2" type="ORF">OB960_13040</name>
</gene>
<dbReference type="EMBL" id="JAOPKB010000002">
    <property type="protein sequence ID" value="MCU4971933.1"/>
    <property type="molecule type" value="Genomic_DNA"/>
</dbReference>
<accession>A0AAP2Z029</accession>
<evidence type="ECO:0000313" key="4">
    <source>
        <dbReference type="Proteomes" id="UP001320972"/>
    </source>
</evidence>
<protein>
    <submittedName>
        <fullName evidence="2">Uncharacterized protein</fullName>
    </submittedName>
</protein>
<keyword evidence="4" id="KW-1185">Reference proteome</keyword>
<dbReference type="AlphaFoldDB" id="A0AAP2Z029"/>
<reference evidence="2 4" key="1">
    <citation type="submission" date="2022-09" db="EMBL/GenBank/DDBJ databases">
        <title>Enrichment on poylsaccharides allowed isolation of novel metabolic and taxonomic groups of Haloarchaea.</title>
        <authorList>
            <person name="Sorokin D.Y."/>
            <person name="Elcheninov A.G."/>
            <person name="Khizhniak T.V."/>
            <person name="Kolganova T.V."/>
            <person name="Kublanov I.V."/>
        </authorList>
    </citation>
    <scope>NUCLEOTIDE SEQUENCE</scope>
    <source>
        <strain evidence="3 4">AArc-m2/3/4</strain>
        <strain evidence="2">AArc-xg1-1</strain>
    </source>
</reference>
<sequence length="53" mass="5444">MPVLIPEASDRTTSRLETTDVTGQQATTAVMGVLLEAVDAAERDGVDGNGIGN</sequence>
<dbReference type="Proteomes" id="UP001321018">
    <property type="component" value="Unassembled WGS sequence"/>
</dbReference>
<dbReference type="Proteomes" id="UP001320972">
    <property type="component" value="Unassembled WGS sequence"/>
</dbReference>
<dbReference type="RefSeq" id="WP_338004146.1">
    <property type="nucleotide sequence ID" value="NZ_JAOPKA010000007.1"/>
</dbReference>
<comment type="caution">
    <text evidence="2">The sequence shown here is derived from an EMBL/GenBank/DDBJ whole genome shotgun (WGS) entry which is preliminary data.</text>
</comment>